<dbReference type="Proteomes" id="UP000469871">
    <property type="component" value="Unassembled WGS sequence"/>
</dbReference>
<reference evidence="13 15" key="3">
    <citation type="submission" date="2016-04" db="EMBL/GenBank/DDBJ databases">
        <authorList>
            <person name="Millard A."/>
        </authorList>
    </citation>
    <scope>NUCLEOTIDE SEQUENCE [LARGE SCALE GENOMIC DNA]</scope>
    <source>
        <strain evidence="13">Isolate 22</strain>
    </source>
</reference>
<evidence type="ECO:0000313" key="12">
    <source>
        <dbReference type="EMBL" id="RBS32387.1"/>
    </source>
</evidence>
<dbReference type="InterPro" id="IPR001387">
    <property type="entry name" value="Cro/C1-type_HTH"/>
</dbReference>
<dbReference type="Proteomes" id="UP000183509">
    <property type="component" value="Unassembled WGS sequence"/>
</dbReference>
<evidence type="ECO:0000313" key="21">
    <source>
        <dbReference type="Proteomes" id="UP000469871"/>
    </source>
</evidence>
<evidence type="ECO:0000313" key="13">
    <source>
        <dbReference type="EMBL" id="SAZ27351.1"/>
    </source>
</evidence>
<comment type="caution">
    <text evidence="4">The sequence shown here is derived from an EMBL/GenBank/DDBJ whole genome shotgun (WGS) entry which is preliminary data.</text>
</comment>
<keyword evidence="1" id="KW-0802">TPR repeat</keyword>
<dbReference type="Proteomes" id="UP000224303">
    <property type="component" value="Unassembled WGS sequence"/>
</dbReference>
<evidence type="ECO:0000313" key="6">
    <source>
        <dbReference type="EMBL" id="MDC4248873.1"/>
    </source>
</evidence>
<keyword evidence="4" id="KW-0238">DNA-binding</keyword>
<dbReference type="SMART" id="SM00530">
    <property type="entry name" value="HTH_XRE"/>
    <property type="match status" value="1"/>
</dbReference>
<dbReference type="Proteomes" id="UP000253144">
    <property type="component" value="Unassembled WGS sequence"/>
</dbReference>
<reference evidence="7" key="11">
    <citation type="submission" date="2023-03" db="EMBL/GenBank/DDBJ databases">
        <authorList>
            <person name="Shen W."/>
            <person name="Cai J."/>
        </authorList>
    </citation>
    <scope>NUCLEOTIDE SEQUENCE</scope>
    <source>
        <strain evidence="7">B1010-2</strain>
    </source>
</reference>
<accession>A0A132P327</accession>
<dbReference type="CDD" id="cd00093">
    <property type="entry name" value="HTH_XRE"/>
    <property type="match status" value="1"/>
</dbReference>
<dbReference type="SMART" id="SM00028">
    <property type="entry name" value="TPR"/>
    <property type="match status" value="2"/>
</dbReference>
<evidence type="ECO:0000313" key="14">
    <source>
        <dbReference type="Proteomes" id="UP000070452"/>
    </source>
</evidence>
<dbReference type="Proteomes" id="UP001139644">
    <property type="component" value="Unassembled WGS sequence"/>
</dbReference>
<dbReference type="EMBL" id="JAMWMK010000027">
    <property type="protein sequence ID" value="MDC4248873.1"/>
    <property type="molecule type" value="Genomic_DNA"/>
</dbReference>
<dbReference type="PANTHER" id="PTHR37038:SF14">
    <property type="entry name" value="TRANSCRIPTIONAL ACTIVATOR"/>
    <property type="match status" value="1"/>
</dbReference>
<dbReference type="EMBL" id="FKLM01000047">
    <property type="protein sequence ID" value="SAZ27351.1"/>
    <property type="molecule type" value="Genomic_DNA"/>
</dbReference>
<evidence type="ECO:0000313" key="18">
    <source>
        <dbReference type="Proteomes" id="UP000224303"/>
    </source>
</evidence>
<dbReference type="EMBL" id="QHGU01000046">
    <property type="protein sequence ID" value="PZM55378.1"/>
    <property type="molecule type" value="Genomic_DNA"/>
</dbReference>
<evidence type="ECO:0000313" key="4">
    <source>
        <dbReference type="EMBL" id="KWX16708.1"/>
    </source>
</evidence>
<dbReference type="AlphaFoldDB" id="A0A132P327"/>
<dbReference type="EMBL" id="LEQJ01000007">
    <property type="protein sequence ID" value="RBS32387.1"/>
    <property type="molecule type" value="Genomic_DNA"/>
</dbReference>
<evidence type="ECO:0000313" key="8">
    <source>
        <dbReference type="EMBL" id="OOL82074.1"/>
    </source>
</evidence>
<sequence>MIKVDGALLKEYRKKKGLTQVQLAEGICEQATVSNIENKNMSPGINILSALCKKLNVEISDILVETEEDKIRKKINEIQSLNSVSKYQESYKILQTIDQEKVSNSDLLNQILFYQGLLDHLYAKKPDAALFYFNQVLEQTTETDIHHLQAAANVAMIYLSKGELDFAKVYVERTLKILSETDFDNLMVCIVYYDIATYYRKIEDYDKAIQLCEKGIEYNKKHKSTYALEYLLYEIASCHKQLGEDDYLERYMDAKKIARFNGNDYAVKVIENDLK</sequence>
<dbReference type="InterPro" id="IPR019734">
    <property type="entry name" value="TPR_rpt"/>
</dbReference>
<evidence type="ECO:0000313" key="19">
    <source>
        <dbReference type="Proteomes" id="UP000249070"/>
    </source>
</evidence>
<evidence type="ECO:0000313" key="3">
    <source>
        <dbReference type="EMBL" id="KAB7576630.1"/>
    </source>
</evidence>
<gene>
    <name evidence="9" type="ORF">A5804_001747</name>
    <name evidence="4" type="ORF">AWT83_14420</name>
    <name evidence="8" type="ORF">B1P95_11090</name>
    <name evidence="10" type="ORF">CQR37_08740</name>
    <name evidence="11" type="ORF">DKP91_09775</name>
    <name evidence="13" type="ORF">DTPHA_602207</name>
    <name evidence="12" type="ORF">EB12_01308</name>
    <name evidence="3" type="ORF">GBM73_04505</name>
    <name evidence="5" type="ORF">KYX88_12310</name>
    <name evidence="6" type="ORF">M3X98_12700</name>
    <name evidence="7" type="ORF">P6Z85_10230</name>
</gene>
<dbReference type="GO" id="GO:0003677">
    <property type="term" value="F:DNA binding"/>
    <property type="evidence" value="ECO:0007669"/>
    <property type="project" value="UniProtKB-KW"/>
</dbReference>
<dbReference type="EMBL" id="WEFP01000001">
    <property type="protein sequence ID" value="KAB7576630.1"/>
    <property type="molecule type" value="Genomic_DNA"/>
</dbReference>
<reference evidence="8 16" key="4">
    <citation type="submission" date="2017-02" db="EMBL/GenBank/DDBJ databases">
        <title>Clonality and virulence of isolates of VRE in Hematopoietic Stem Cell Transplanted (HSCT) patients.</title>
        <authorList>
            <person name="Marchi A.P."/>
            <person name="Martins R.C."/>
            <person name="Marie S.K."/>
            <person name="Levin A.S."/>
            <person name="Costa S.F."/>
        </authorList>
    </citation>
    <scope>NUCLEOTIDE SEQUENCE [LARGE SCALE GENOMIC DNA]</scope>
    <source>
        <strain evidence="8 16">LIM1759</strain>
    </source>
</reference>
<feature type="repeat" description="TPR" evidence="1">
    <location>
        <begin position="189"/>
        <end position="222"/>
    </location>
</feature>
<dbReference type="EMBL" id="PCGC01000017">
    <property type="protein sequence ID" value="PHL21427.1"/>
    <property type="molecule type" value="Genomic_DNA"/>
</dbReference>
<evidence type="ECO:0000313" key="11">
    <source>
        <dbReference type="EMBL" id="PZM55378.1"/>
    </source>
</evidence>
<reference evidence="12 20" key="1">
    <citation type="submission" date="2015-06" db="EMBL/GenBank/DDBJ databases">
        <title>The Genome Sequence of Enterococcus faecium 131EA1.</title>
        <authorList>
            <consortium name="The Broad Institute Genomics Platform"/>
            <consortium name="The Broad Institute Genome Sequencing Center for Infectious Disease"/>
            <person name="Earl A.M."/>
            <person name="Van Tyne D."/>
            <person name="Lebreton F."/>
            <person name="Saavedra J.T."/>
            <person name="Gilmore M.S."/>
            <person name="Manson Mcguire A."/>
            <person name="Clock S."/>
            <person name="Crupain M."/>
            <person name="Rangan U."/>
            <person name="Young S."/>
            <person name="Abouelleil A."/>
            <person name="Cao P."/>
            <person name="Chapman S.B."/>
            <person name="Griggs A."/>
            <person name="Priest M."/>
            <person name="Shea T."/>
            <person name="Wortman J."/>
            <person name="Nusbaum C."/>
            <person name="Birren B."/>
        </authorList>
    </citation>
    <scope>NUCLEOTIDE SEQUENCE [LARGE SCALE GENOMIC DNA]</scope>
    <source>
        <strain evidence="12 20">131EA1</strain>
    </source>
</reference>
<dbReference type="InterPro" id="IPR053163">
    <property type="entry name" value="HTH-type_regulator_Rgg"/>
</dbReference>
<dbReference type="STRING" id="1352.AL014_04285"/>
<dbReference type="Gene3D" id="1.25.40.10">
    <property type="entry name" value="Tetratricopeptide repeat domain"/>
    <property type="match status" value="1"/>
</dbReference>
<dbReference type="InterPro" id="IPR010982">
    <property type="entry name" value="Lambda_DNA-bd_dom_sf"/>
</dbReference>
<dbReference type="SUPFAM" id="SSF48452">
    <property type="entry name" value="TPR-like"/>
    <property type="match status" value="1"/>
</dbReference>
<dbReference type="PROSITE" id="PS50943">
    <property type="entry name" value="HTH_CROC1"/>
    <property type="match status" value="1"/>
</dbReference>
<dbReference type="Proteomes" id="UP000191171">
    <property type="component" value="Unassembled WGS sequence"/>
</dbReference>
<evidence type="ECO:0000313" key="9">
    <source>
        <dbReference type="EMBL" id="OTO00253.1"/>
    </source>
</evidence>
<dbReference type="Pfam" id="PF01381">
    <property type="entry name" value="HTH_3"/>
    <property type="match status" value="1"/>
</dbReference>
<dbReference type="EMBL" id="JAIFOC010000128">
    <property type="protein sequence ID" value="MBX4223566.1"/>
    <property type="molecule type" value="Genomic_DNA"/>
</dbReference>
<dbReference type="PANTHER" id="PTHR37038">
    <property type="entry name" value="TRANSCRIPTIONAL REGULATOR-RELATED"/>
    <property type="match status" value="1"/>
</dbReference>
<reference evidence="11 19" key="7">
    <citation type="submission" date="2018-05" db="EMBL/GenBank/DDBJ databases">
        <title>Vancomycin-resistant Enterococcus faecium strain from Chelyabinsk, Russia.</title>
        <authorList>
            <person name="Gostev V."/>
            <person name="Goncharov A."/>
            <person name="Kolodzhieva V."/>
            <person name="Suvorov A."/>
            <person name="Sidorenko S."/>
            <person name="Zueva L."/>
        </authorList>
    </citation>
    <scope>NUCLEOTIDE SEQUENCE [LARGE SCALE GENOMIC DNA]</scope>
    <source>
        <strain evidence="11 19">20</strain>
    </source>
</reference>
<dbReference type="EMBL" id="NGLB01000001">
    <property type="protein sequence ID" value="OTO00253.1"/>
    <property type="molecule type" value="Genomic_DNA"/>
</dbReference>
<reference evidence="3 21" key="8">
    <citation type="submission" date="2019-10" db="EMBL/GenBank/DDBJ databases">
        <title>Evolutionary dynamics of vancomycin-resistant Enterococcus faecium during gastrointestinal tract colonization and bloodstream infection in immunocompromised pediatric patients.</title>
        <authorList>
            <person name="Chilambi G.S."/>
            <person name="Nordstrom H.R."/>
            <person name="Evans D.R."/>
            <person name="Ferrolino J."/>
            <person name="Hayden R.T."/>
            <person name="Maron G.M."/>
            <person name="Vo A.N."/>
            <person name="Gilmore M.S."/>
            <person name="Wolf J."/>
            <person name="Rosch J.W."/>
            <person name="Van Tyne D."/>
        </authorList>
    </citation>
    <scope>NUCLEOTIDE SEQUENCE [LARGE SCALE GENOMIC DNA]</scope>
    <source>
        <strain evidence="3 21">VRECG27</strain>
    </source>
</reference>
<protein>
    <submittedName>
        <fullName evidence="4">DNA-binding protein</fullName>
    </submittedName>
    <submittedName>
        <fullName evidence="11">Helix-turn-helix domain-containing protein</fullName>
    </submittedName>
    <submittedName>
        <fullName evidence="3 8">Transcriptional regulator</fullName>
    </submittedName>
</protein>
<dbReference type="EMBL" id="LRHK01000005">
    <property type="protein sequence ID" value="KWX16708.1"/>
    <property type="molecule type" value="Genomic_DNA"/>
</dbReference>
<reference evidence="9 17" key="5">
    <citation type="submission" date="2017-05" db="EMBL/GenBank/DDBJ databases">
        <title>The Genome Sequence of Enterococcus faecium 6F2_DIV0138.</title>
        <authorList>
            <consortium name="The Broad Institute Genomics Platform"/>
            <consortium name="The Broad Institute Genomic Center for Infectious Diseases"/>
            <person name="Earl A."/>
            <person name="Manson A."/>
            <person name="Schwartman J."/>
            <person name="Gilmore M."/>
            <person name="Abouelleil A."/>
            <person name="Cao P."/>
            <person name="Chapman S."/>
            <person name="Cusick C."/>
            <person name="Shea T."/>
            <person name="Young S."/>
            <person name="Neafsey D."/>
            <person name="Nusbaum C."/>
            <person name="Birren B."/>
        </authorList>
    </citation>
    <scope>NUCLEOTIDE SEQUENCE [LARGE SCALE GENOMIC DNA]</scope>
    <source>
        <strain evidence="9 17">6F2_DIV0138</strain>
    </source>
</reference>
<dbReference type="GeneID" id="66453928"/>
<evidence type="ECO:0000313" key="20">
    <source>
        <dbReference type="Proteomes" id="UP000253144"/>
    </source>
</evidence>
<organism evidence="4 14">
    <name type="scientific">Enterococcus faecium</name>
    <name type="common">Streptococcus faecium</name>
    <dbReference type="NCBI Taxonomy" id="1352"/>
    <lineage>
        <taxon>Bacteria</taxon>
        <taxon>Bacillati</taxon>
        <taxon>Bacillota</taxon>
        <taxon>Bacilli</taxon>
        <taxon>Lactobacillales</taxon>
        <taxon>Enterococcaceae</taxon>
        <taxon>Enterococcus</taxon>
    </lineage>
</organism>
<dbReference type="SUPFAM" id="SSF47413">
    <property type="entry name" value="lambda repressor-like DNA-binding domains"/>
    <property type="match status" value="1"/>
</dbReference>
<reference evidence="6" key="10">
    <citation type="submission" date="2022-05" db="EMBL/GenBank/DDBJ databases">
        <title>Draft genome sequences of Clostridium perfringens strains isolated from Peru.</title>
        <authorList>
            <person name="Hurtado R."/>
            <person name="Lima L."/>
            <person name="Sousa T."/>
            <person name="Jaiswal A.K."/>
            <person name="Tiwari S."/>
            <person name="Maturrano L."/>
            <person name="Brenig B."/>
            <person name="Azevedo V."/>
        </authorList>
    </citation>
    <scope>NUCLEOTIDE SEQUENCE</scope>
    <source>
        <strain evidence="6">CP4</strain>
    </source>
</reference>
<evidence type="ECO:0000313" key="15">
    <source>
        <dbReference type="Proteomes" id="UP000183509"/>
    </source>
</evidence>
<dbReference type="Proteomes" id="UP001141166">
    <property type="component" value="Unassembled WGS sequence"/>
</dbReference>
<evidence type="ECO:0000313" key="5">
    <source>
        <dbReference type="EMBL" id="MBX4223566.1"/>
    </source>
</evidence>
<evidence type="ECO:0000256" key="1">
    <source>
        <dbReference type="PROSITE-ProRule" id="PRU00339"/>
    </source>
</evidence>
<dbReference type="OMA" id="RIMDSEP"/>
<dbReference type="EMBL" id="MVGJ01000065">
    <property type="protein sequence ID" value="OOL82074.1"/>
    <property type="molecule type" value="Genomic_DNA"/>
</dbReference>
<dbReference type="Proteomes" id="UP000194737">
    <property type="component" value="Unassembled WGS sequence"/>
</dbReference>
<reference evidence="10 18" key="6">
    <citation type="submission" date="2017-10" db="EMBL/GenBank/DDBJ databases">
        <title>Draft genomes of the Enterococcus faecium isolated from human feces before and after Helicobacter pylori eradication therapy.</title>
        <authorList>
            <person name="Prianichniikov N.A."/>
            <person name="Glushchenko O.E."/>
            <person name="Malakhova M.V."/>
        </authorList>
    </citation>
    <scope>NUCLEOTIDE SEQUENCE [LARGE SCALE GENOMIC DNA]</scope>
    <source>
        <strain evidence="10 18">Hp_5-7</strain>
    </source>
</reference>
<reference evidence="4 14" key="2">
    <citation type="submission" date="2016-01" db="EMBL/GenBank/DDBJ databases">
        <title>Molecular Mechanisms for transfer of large genomic segments between Enterococcus faecium strains.</title>
        <authorList>
            <person name="Garcia-Solache M.A."/>
            <person name="Lebreton F."/>
            <person name="Mclaughlin R.E."/>
            <person name="Whiteaker J.D."/>
            <person name="Gilmore M.S."/>
            <person name="Rice L.B."/>
        </authorList>
    </citation>
    <scope>NUCLEOTIDE SEQUENCE [LARGE SCALE GENOMIC DNA]</scope>
    <source>
        <strain evidence="4 14">D344RRF x C68</strain>
    </source>
</reference>
<dbReference type="RefSeq" id="WP_002288821.1">
    <property type="nucleotide sequence ID" value="NZ_AP022341.1"/>
</dbReference>
<dbReference type="PROSITE" id="PS50005">
    <property type="entry name" value="TPR"/>
    <property type="match status" value="1"/>
</dbReference>
<evidence type="ECO:0000259" key="2">
    <source>
        <dbReference type="PROSITE" id="PS50943"/>
    </source>
</evidence>
<dbReference type="PATRIC" id="fig|1352.1358.peg.2151"/>
<evidence type="ECO:0000313" key="17">
    <source>
        <dbReference type="Proteomes" id="UP000194737"/>
    </source>
</evidence>
<proteinExistence type="predicted"/>
<evidence type="ECO:0000313" key="10">
    <source>
        <dbReference type="EMBL" id="PHL21427.1"/>
    </source>
</evidence>
<name>A0A132P327_ENTFC</name>
<dbReference type="InterPro" id="IPR011990">
    <property type="entry name" value="TPR-like_helical_dom_sf"/>
</dbReference>
<dbReference type="Proteomes" id="UP000249070">
    <property type="component" value="Unassembled WGS sequence"/>
</dbReference>
<dbReference type="Pfam" id="PF13181">
    <property type="entry name" value="TPR_8"/>
    <property type="match status" value="1"/>
</dbReference>
<dbReference type="Proteomes" id="UP000070452">
    <property type="component" value="Unassembled WGS sequence"/>
</dbReference>
<feature type="domain" description="HTH cro/C1-type" evidence="2">
    <location>
        <begin position="9"/>
        <end position="62"/>
    </location>
</feature>
<dbReference type="Proteomes" id="UP001260956">
    <property type="component" value="Unassembled WGS sequence"/>
</dbReference>
<evidence type="ECO:0000313" key="7">
    <source>
        <dbReference type="EMBL" id="MDT2370522.1"/>
    </source>
</evidence>
<reference evidence="5" key="9">
    <citation type="journal article" date="2022" name="J. Anim. Sci.">
        <title>Whole genome sequence analyses-based assessment of virulence potential and antimicrobial susceptibilities and resistance of Enterococcus faecium strains isolated from commercial swine and cattle probiotic products.</title>
        <authorList>
            <person name="Shridhar P.B."/>
            <person name="Amachawadi R.G."/>
            <person name="Tokach M."/>
            <person name="Patel I."/>
            <person name="Gangiredla J."/>
            <person name="Mammel M."/>
            <person name="Nagaraja T.G."/>
        </authorList>
    </citation>
    <scope>NUCLEOTIDE SEQUENCE</scope>
    <source>
        <strain evidence="5">EF215</strain>
    </source>
</reference>
<evidence type="ECO:0000313" key="16">
    <source>
        <dbReference type="Proteomes" id="UP000191171"/>
    </source>
</evidence>
<dbReference type="EMBL" id="JARPTX010000036">
    <property type="protein sequence ID" value="MDT2370522.1"/>
    <property type="molecule type" value="Genomic_DNA"/>
</dbReference>